<dbReference type="Proteomes" id="UP001501565">
    <property type="component" value="Unassembled WGS sequence"/>
</dbReference>
<evidence type="ECO:0000256" key="12">
    <source>
        <dbReference type="ARBA" id="ARBA00023209"/>
    </source>
</evidence>
<dbReference type="InterPro" id="IPR043130">
    <property type="entry name" value="CDP-OH_PTrfase_TM_dom"/>
</dbReference>
<feature type="transmembrane region" description="Helical" evidence="16">
    <location>
        <begin position="6"/>
        <end position="26"/>
    </location>
</feature>
<evidence type="ECO:0000256" key="4">
    <source>
        <dbReference type="ARBA" id="ARBA00013170"/>
    </source>
</evidence>
<keyword evidence="7 15" id="KW-0808">Transferase</keyword>
<dbReference type="EMBL" id="BAABBN010000004">
    <property type="protein sequence ID" value="GAA3913153.1"/>
    <property type="molecule type" value="Genomic_DNA"/>
</dbReference>
<comment type="pathway">
    <text evidence="2">Phospholipid metabolism; phosphatidylglycerol biosynthesis; phosphatidylglycerol from CDP-diacylglycerol: step 1/2.</text>
</comment>
<evidence type="ECO:0000256" key="11">
    <source>
        <dbReference type="ARBA" id="ARBA00023136"/>
    </source>
</evidence>
<keyword evidence="10" id="KW-0443">Lipid metabolism</keyword>
<reference evidence="18" key="1">
    <citation type="journal article" date="2019" name="Int. J. Syst. Evol. Microbiol.">
        <title>The Global Catalogue of Microorganisms (GCM) 10K type strain sequencing project: providing services to taxonomists for standard genome sequencing and annotation.</title>
        <authorList>
            <consortium name="The Broad Institute Genomics Platform"/>
            <consortium name="The Broad Institute Genome Sequencing Center for Infectious Disease"/>
            <person name="Wu L."/>
            <person name="Ma J."/>
        </authorList>
    </citation>
    <scope>NUCLEOTIDE SEQUENCE [LARGE SCALE GENOMIC DNA]</scope>
    <source>
        <strain evidence="18">JCM 17551</strain>
    </source>
</reference>
<keyword evidence="6" id="KW-0444">Lipid biosynthesis</keyword>
<keyword evidence="13" id="KW-1208">Phospholipid metabolism</keyword>
<dbReference type="EC" id="2.7.8.5" evidence="4"/>
<proteinExistence type="inferred from homology"/>
<accession>A0ABP7M5K2</accession>
<dbReference type="PROSITE" id="PS00379">
    <property type="entry name" value="CDP_ALCOHOL_P_TRANSF"/>
    <property type="match status" value="1"/>
</dbReference>
<dbReference type="PIRSF" id="PIRSF000847">
    <property type="entry name" value="Phos_ph_gly_syn"/>
    <property type="match status" value="1"/>
</dbReference>
<dbReference type="InterPro" id="IPR000462">
    <property type="entry name" value="CDP-OH_P_trans"/>
</dbReference>
<keyword evidence="11 16" id="KW-0472">Membrane</keyword>
<evidence type="ECO:0000256" key="8">
    <source>
        <dbReference type="ARBA" id="ARBA00022692"/>
    </source>
</evidence>
<feature type="transmembrane region" description="Helical" evidence="16">
    <location>
        <begin position="124"/>
        <end position="142"/>
    </location>
</feature>
<gene>
    <name evidence="17" type="ORF">GCM10022277_04770</name>
</gene>
<evidence type="ECO:0000256" key="5">
    <source>
        <dbReference type="ARBA" id="ARBA00014944"/>
    </source>
</evidence>
<evidence type="ECO:0000313" key="18">
    <source>
        <dbReference type="Proteomes" id="UP001501565"/>
    </source>
</evidence>
<evidence type="ECO:0000256" key="6">
    <source>
        <dbReference type="ARBA" id="ARBA00022516"/>
    </source>
</evidence>
<dbReference type="PANTHER" id="PTHR14269:SF11">
    <property type="entry name" value="CDP-DIACYLGLYCEROL--GLYCEROL-3-PHOSPHATE 3-PHOSPHATIDYLTRANSFERASE"/>
    <property type="match status" value="1"/>
</dbReference>
<dbReference type="PANTHER" id="PTHR14269">
    <property type="entry name" value="CDP-DIACYLGLYCEROL--GLYCEROL-3-PHOSPHATE 3-PHOSPHATIDYLTRANSFERASE-RELATED"/>
    <property type="match status" value="1"/>
</dbReference>
<evidence type="ECO:0000256" key="14">
    <source>
        <dbReference type="ARBA" id="ARBA00048586"/>
    </source>
</evidence>
<dbReference type="Gene3D" id="1.20.120.1760">
    <property type="match status" value="1"/>
</dbReference>
<comment type="similarity">
    <text evidence="3 15">Belongs to the CDP-alcohol phosphatidyltransferase class-I family.</text>
</comment>
<dbReference type="InterPro" id="IPR050324">
    <property type="entry name" value="CDP-alcohol_PTase-I"/>
</dbReference>
<evidence type="ECO:0000313" key="17">
    <source>
        <dbReference type="EMBL" id="GAA3913153.1"/>
    </source>
</evidence>
<feature type="transmembrane region" description="Helical" evidence="16">
    <location>
        <begin position="74"/>
        <end position="103"/>
    </location>
</feature>
<comment type="catalytic activity">
    <reaction evidence="14">
        <text>a CDP-1,2-diacyl-sn-glycerol + sn-glycerol 3-phosphate = a 1,2-diacyl-sn-glycero-3-phospho-(1'-sn-glycero-3'-phosphate) + CMP + H(+)</text>
        <dbReference type="Rhea" id="RHEA:12593"/>
        <dbReference type="ChEBI" id="CHEBI:15378"/>
        <dbReference type="ChEBI" id="CHEBI:57597"/>
        <dbReference type="ChEBI" id="CHEBI:58332"/>
        <dbReference type="ChEBI" id="CHEBI:60110"/>
        <dbReference type="ChEBI" id="CHEBI:60377"/>
        <dbReference type="EC" id="2.7.8.5"/>
    </reaction>
</comment>
<evidence type="ECO:0000256" key="2">
    <source>
        <dbReference type="ARBA" id="ARBA00005042"/>
    </source>
</evidence>
<evidence type="ECO:0000256" key="9">
    <source>
        <dbReference type="ARBA" id="ARBA00022989"/>
    </source>
</evidence>
<comment type="caution">
    <text evidence="17">The sequence shown here is derived from an EMBL/GenBank/DDBJ whole genome shotgun (WGS) entry which is preliminary data.</text>
</comment>
<sequence>MGMSNYSWLPNALTVLRCLLVVPVAWFIHQQNFVAALVTFGVAGFTDGLDGYIARKYHWQSYIGAILDPLADKLLMMVSFISLTFIGLVPFWLMIVVVIRDLVIVAGAALFRWLHGPYMMSPSISGKVSTFLQILLVLWLLVEQALSLEGGPITVLMIWFTLVVAVISGLEYIVVWYRKSTEF</sequence>
<keyword evidence="9 16" id="KW-1133">Transmembrane helix</keyword>
<dbReference type="InterPro" id="IPR048254">
    <property type="entry name" value="CDP_ALCOHOL_P_TRANSF_CS"/>
</dbReference>
<organism evidence="17 18">
    <name type="scientific">Litoribacillus peritrichatus</name>
    <dbReference type="NCBI Taxonomy" id="718191"/>
    <lineage>
        <taxon>Bacteria</taxon>
        <taxon>Pseudomonadati</taxon>
        <taxon>Pseudomonadota</taxon>
        <taxon>Gammaproteobacteria</taxon>
        <taxon>Oceanospirillales</taxon>
        <taxon>Oceanospirillaceae</taxon>
        <taxon>Litoribacillus</taxon>
    </lineage>
</organism>
<evidence type="ECO:0000256" key="3">
    <source>
        <dbReference type="ARBA" id="ARBA00010441"/>
    </source>
</evidence>
<evidence type="ECO:0000256" key="13">
    <source>
        <dbReference type="ARBA" id="ARBA00023264"/>
    </source>
</evidence>
<keyword evidence="8 16" id="KW-0812">Transmembrane</keyword>
<keyword evidence="12" id="KW-0594">Phospholipid biosynthesis</keyword>
<evidence type="ECO:0000256" key="10">
    <source>
        <dbReference type="ARBA" id="ARBA00023098"/>
    </source>
</evidence>
<evidence type="ECO:0000256" key="15">
    <source>
        <dbReference type="RuleBase" id="RU003750"/>
    </source>
</evidence>
<evidence type="ECO:0000256" key="1">
    <source>
        <dbReference type="ARBA" id="ARBA00004141"/>
    </source>
</evidence>
<protein>
    <recommendedName>
        <fullName evidence="5">CDP-diacylglycerol--glycerol-3-phosphate 3-phosphatidyltransferase</fullName>
        <ecNumber evidence="4">2.7.8.5</ecNumber>
    </recommendedName>
</protein>
<dbReference type="InterPro" id="IPR004570">
    <property type="entry name" value="Phosphatidylglycerol_P_synth"/>
</dbReference>
<evidence type="ECO:0000256" key="7">
    <source>
        <dbReference type="ARBA" id="ARBA00022679"/>
    </source>
</evidence>
<comment type="subcellular location">
    <subcellularLocation>
        <location evidence="1">Membrane</location>
        <topology evidence="1">Multi-pass membrane protein</topology>
    </subcellularLocation>
</comment>
<feature type="transmembrane region" description="Helical" evidence="16">
    <location>
        <begin position="154"/>
        <end position="177"/>
    </location>
</feature>
<dbReference type="Pfam" id="PF01066">
    <property type="entry name" value="CDP-OH_P_transf"/>
    <property type="match status" value="1"/>
</dbReference>
<name>A0ABP7M5K2_9GAMM</name>
<keyword evidence="18" id="KW-1185">Reference proteome</keyword>
<evidence type="ECO:0000256" key="16">
    <source>
        <dbReference type="SAM" id="Phobius"/>
    </source>
</evidence>